<reference evidence="2 3" key="1">
    <citation type="journal article" date="2024" name="Nat. Commun.">
        <title>Phylogenomics reveals the evolutionary origins of lichenization in chlorophyte algae.</title>
        <authorList>
            <person name="Puginier C."/>
            <person name="Libourel C."/>
            <person name="Otte J."/>
            <person name="Skaloud P."/>
            <person name="Haon M."/>
            <person name="Grisel S."/>
            <person name="Petersen M."/>
            <person name="Berrin J.G."/>
            <person name="Delaux P.M."/>
            <person name="Dal Grande F."/>
            <person name="Keller J."/>
        </authorList>
    </citation>
    <scope>NUCLEOTIDE SEQUENCE [LARGE SCALE GENOMIC DNA]</scope>
    <source>
        <strain evidence="2 3">SAG 2036</strain>
    </source>
</reference>
<gene>
    <name evidence="2" type="ORF">WJX73_008994</name>
</gene>
<organism evidence="2 3">
    <name type="scientific">Symbiochloris irregularis</name>
    <dbReference type="NCBI Taxonomy" id="706552"/>
    <lineage>
        <taxon>Eukaryota</taxon>
        <taxon>Viridiplantae</taxon>
        <taxon>Chlorophyta</taxon>
        <taxon>core chlorophytes</taxon>
        <taxon>Trebouxiophyceae</taxon>
        <taxon>Trebouxiales</taxon>
        <taxon>Trebouxiaceae</taxon>
        <taxon>Symbiochloris</taxon>
    </lineage>
</organism>
<evidence type="ECO:0000256" key="1">
    <source>
        <dbReference type="SAM" id="MobiDB-lite"/>
    </source>
</evidence>
<evidence type="ECO:0000313" key="3">
    <source>
        <dbReference type="Proteomes" id="UP001465755"/>
    </source>
</evidence>
<proteinExistence type="predicted"/>
<evidence type="ECO:0000313" key="2">
    <source>
        <dbReference type="EMBL" id="KAK9804553.1"/>
    </source>
</evidence>
<accession>A0AAW1P890</accession>
<dbReference type="AlphaFoldDB" id="A0AAW1P890"/>
<feature type="region of interest" description="Disordered" evidence="1">
    <location>
        <begin position="146"/>
        <end position="176"/>
    </location>
</feature>
<sequence>MLSYNQTHASSLFQPLLQPESSATVVKDITNGAVLVSLIDLVAAQDTSLCFMAVEMATFAPQRRPPAADVMLQGHSIGCKAVALHLLNRKRSVHQLDYSDVSSDCSQHSHLSGFLVDGSPCSTASLAVHRRPDADAWARPTAVIDRSQSPRDDAPAMRPVKRRRTATGSQMDPDVVPRPVSAFAAVTLQNAFLPPPSAQQPSNGPLLSLPAGVSPLQLAQRTQLLQACSAMGRQGSWPCFITARLHLFDHAPLESAWRQGGVPQCSSVQGHAVCVSVGGSEA</sequence>
<name>A0AAW1P890_9CHLO</name>
<dbReference type="Proteomes" id="UP001465755">
    <property type="component" value="Unassembled WGS sequence"/>
</dbReference>
<keyword evidence="3" id="KW-1185">Reference proteome</keyword>
<protein>
    <submittedName>
        <fullName evidence="2">Uncharacterized protein</fullName>
    </submittedName>
</protein>
<comment type="caution">
    <text evidence="2">The sequence shown here is derived from an EMBL/GenBank/DDBJ whole genome shotgun (WGS) entry which is preliminary data.</text>
</comment>
<dbReference type="EMBL" id="JALJOQ010000050">
    <property type="protein sequence ID" value="KAK9804553.1"/>
    <property type="molecule type" value="Genomic_DNA"/>
</dbReference>